<dbReference type="InterPro" id="IPR018613">
    <property type="entry name" value="Ccdc97-like"/>
</dbReference>
<comment type="caution">
    <text evidence="3">The sequence shown here is derived from an EMBL/GenBank/DDBJ whole genome shotgun (WGS) entry which is preliminary data.</text>
</comment>
<organism evidence="3 4">
    <name type="scientific">Ascosphaera apis ARSEF 7405</name>
    <dbReference type="NCBI Taxonomy" id="392613"/>
    <lineage>
        <taxon>Eukaryota</taxon>
        <taxon>Fungi</taxon>
        <taxon>Dikarya</taxon>
        <taxon>Ascomycota</taxon>
        <taxon>Pezizomycotina</taxon>
        <taxon>Eurotiomycetes</taxon>
        <taxon>Eurotiomycetidae</taxon>
        <taxon>Onygenales</taxon>
        <taxon>Ascosphaeraceae</taxon>
        <taxon>Ascosphaera</taxon>
    </lineage>
</organism>
<accession>A0A167WTB3</accession>
<name>A0A167WTB3_9EURO</name>
<dbReference type="Pfam" id="PF09747">
    <property type="entry name" value="CCD97-like_C"/>
    <property type="match status" value="1"/>
</dbReference>
<evidence type="ECO:0000256" key="1">
    <source>
        <dbReference type="SAM" id="MobiDB-lite"/>
    </source>
</evidence>
<dbReference type="InterPro" id="IPR040233">
    <property type="entry name" value="CCD97-like_C"/>
</dbReference>
<feature type="compositionally biased region" description="Polar residues" evidence="1">
    <location>
        <begin position="31"/>
        <end position="41"/>
    </location>
</feature>
<feature type="domain" description="CCD97-like C-terminal" evidence="2">
    <location>
        <begin position="56"/>
        <end position="150"/>
    </location>
</feature>
<reference evidence="3 4" key="1">
    <citation type="journal article" date="2016" name="Genome Biol. Evol.">
        <title>Divergent and convergent evolution of fungal pathogenicity.</title>
        <authorList>
            <person name="Shang Y."/>
            <person name="Xiao G."/>
            <person name="Zheng P."/>
            <person name="Cen K."/>
            <person name="Zhan S."/>
            <person name="Wang C."/>
        </authorList>
    </citation>
    <scope>NUCLEOTIDE SEQUENCE [LARGE SCALE GENOMIC DNA]</scope>
    <source>
        <strain evidence="3 4">ARSEF 7405</strain>
    </source>
</reference>
<dbReference type="OrthoDB" id="333176at2759"/>
<evidence type="ECO:0000259" key="2">
    <source>
        <dbReference type="Pfam" id="PF09747"/>
    </source>
</evidence>
<proteinExistence type="predicted"/>
<protein>
    <recommendedName>
        <fullName evidence="2">CCD97-like C-terminal domain-containing protein</fullName>
    </recommendedName>
</protein>
<evidence type="ECO:0000313" key="4">
    <source>
        <dbReference type="Proteomes" id="UP000242877"/>
    </source>
</evidence>
<sequence>MRRSRQCQGRDLQPPKSGPLWMMQRKPATTFAPQQDESNVRTPPRAQPPLSLKEKNRRKRWLDTHPEYFGSDLESADPLLYDRMIRRFQSAAEREKEGREKGFSGIFQADLMRGEARLETLNRPHAADMFSCTRGPDGEILVEERDDIPETKEEGFSRWKWEMEMRFIRGEDDDFDYATVDHNEELDEYNWNDREEKYYDEEEPGWVTRPDEHGDWPIELLTGNEKEMMIGTSDDLVPRSEVQVFKLKTSIFVLSHPQGVQRATG</sequence>
<dbReference type="PANTHER" id="PTHR31840">
    <property type="entry name" value="COILED-COIL DOMAIN-CONTAINING PROTEIN 97"/>
    <property type="match status" value="1"/>
</dbReference>
<evidence type="ECO:0000313" key="3">
    <source>
        <dbReference type="EMBL" id="KZZ89247.1"/>
    </source>
</evidence>
<gene>
    <name evidence="3" type="ORF">AAP_04394</name>
</gene>
<dbReference type="PANTHER" id="PTHR31840:SF1">
    <property type="entry name" value="COILED-COIL DOMAIN-CONTAINING PROTEIN 97"/>
    <property type="match status" value="1"/>
</dbReference>
<dbReference type="Proteomes" id="UP000242877">
    <property type="component" value="Unassembled WGS sequence"/>
</dbReference>
<keyword evidence="4" id="KW-1185">Reference proteome</keyword>
<dbReference type="VEuPathDB" id="FungiDB:AAP_04394"/>
<dbReference type="EMBL" id="AZGZ01000021">
    <property type="protein sequence ID" value="KZZ89247.1"/>
    <property type="molecule type" value="Genomic_DNA"/>
</dbReference>
<dbReference type="AlphaFoldDB" id="A0A167WTB3"/>
<feature type="region of interest" description="Disordered" evidence="1">
    <location>
        <begin position="1"/>
        <end position="58"/>
    </location>
</feature>